<dbReference type="InterPro" id="IPR056386">
    <property type="entry name" value="Ig_CD22"/>
</dbReference>
<keyword evidence="4 19" id="KW-0812">Transmembrane</keyword>
<dbReference type="Pfam" id="PF08205">
    <property type="entry name" value="C2-set_2"/>
    <property type="match status" value="1"/>
</dbReference>
<evidence type="ECO:0000256" key="1">
    <source>
        <dbReference type="ARBA" id="ARBA00004251"/>
    </source>
</evidence>
<keyword evidence="5 20" id="KW-0732">Signal</keyword>
<comment type="function">
    <text evidence="17">Most highly expressed siglec (sialic acid-binding immunoglobulin-like lectin) on B-cells that plays a role in various aspects of B-cell biology including differentiation, antigen presentation, and trafficking to bone marrow. Binds to alpha 2,6-linked sialic acid residues of surface molecules such as CD22 itself, CD45 and IgM in a cis configuration. Can also bind to ligands on other cells as an adhesion molecule in a trans configuration. Acts as an inhibitory coreceptor on the surface of B-cells and inhibits B-cell receptor induced signaling, characterized by inhibition of the calcium mobilization and cellular activation. Mechanistically, the immunoreceptor tyrosine-based inhibitory motif domain is phosphorylated by the Src kinase LYN, which in turn leads to the recruitment of the protein tyrosine phosphatase 1/PTPN6, leading to the negative regulation of BCR signaling. If this negative signaling from is of sufficient strength, apoptosis of the B-cell can be induced.</text>
</comment>
<feature type="chain" id="PRO_5029702195" description="B-cell receptor CD22" evidence="20">
    <location>
        <begin position="18"/>
        <end position="874"/>
    </location>
</feature>
<comment type="subcellular location">
    <subcellularLocation>
        <location evidence="1">Cell membrane</location>
        <topology evidence="1">Single-pass type I membrane protein</topology>
    </subcellularLocation>
</comment>
<evidence type="ECO:0000256" key="17">
    <source>
        <dbReference type="ARBA" id="ARBA00045430"/>
    </source>
</evidence>
<dbReference type="GO" id="GO:0005769">
    <property type="term" value="C:early endosome"/>
    <property type="evidence" value="ECO:0007669"/>
    <property type="project" value="TreeGrafter"/>
</dbReference>
<feature type="domain" description="Ig-like" evidence="21">
    <location>
        <begin position="164"/>
        <end position="251"/>
    </location>
</feature>
<dbReference type="InterPro" id="IPR003598">
    <property type="entry name" value="Ig_sub2"/>
</dbReference>
<evidence type="ECO:0000256" key="7">
    <source>
        <dbReference type="ARBA" id="ARBA00022737"/>
    </source>
</evidence>
<accession>A0A7J7UZN4</accession>
<evidence type="ECO:0000256" key="11">
    <source>
        <dbReference type="ARBA" id="ARBA00023157"/>
    </source>
</evidence>
<dbReference type="PANTHER" id="PTHR46958">
    <property type="entry name" value="B-CELL RECEPTOR CD22"/>
    <property type="match status" value="1"/>
</dbReference>
<keyword evidence="6" id="KW-0430">Lectin</keyword>
<keyword evidence="8" id="KW-0130">Cell adhesion</keyword>
<keyword evidence="2" id="KW-1003">Cell membrane</keyword>
<dbReference type="InterPro" id="IPR036179">
    <property type="entry name" value="Ig-like_dom_sf"/>
</dbReference>
<keyword evidence="11" id="KW-1015">Disulfide bond</keyword>
<dbReference type="GO" id="GO:0055037">
    <property type="term" value="C:recycling endosome"/>
    <property type="evidence" value="ECO:0007669"/>
    <property type="project" value="TreeGrafter"/>
</dbReference>
<keyword evidence="3" id="KW-0597">Phosphoprotein</keyword>
<evidence type="ECO:0000256" key="9">
    <source>
        <dbReference type="ARBA" id="ARBA00022989"/>
    </source>
</evidence>
<dbReference type="GO" id="GO:0070062">
    <property type="term" value="C:extracellular exosome"/>
    <property type="evidence" value="ECO:0007669"/>
    <property type="project" value="TreeGrafter"/>
</dbReference>
<dbReference type="InterPro" id="IPR013783">
    <property type="entry name" value="Ig-like_fold"/>
</dbReference>
<dbReference type="Pfam" id="PF13895">
    <property type="entry name" value="Ig_2"/>
    <property type="match status" value="1"/>
</dbReference>
<dbReference type="GO" id="GO:0050859">
    <property type="term" value="P:negative regulation of B cell receptor signaling pathway"/>
    <property type="evidence" value="ECO:0007669"/>
    <property type="project" value="TreeGrafter"/>
</dbReference>
<proteinExistence type="inferred from homology"/>
<dbReference type="GO" id="GO:0033691">
    <property type="term" value="F:sialic acid binding"/>
    <property type="evidence" value="ECO:0007669"/>
    <property type="project" value="TreeGrafter"/>
</dbReference>
<evidence type="ECO:0000256" key="3">
    <source>
        <dbReference type="ARBA" id="ARBA00022553"/>
    </source>
</evidence>
<gene>
    <name evidence="22" type="ORF">mPipKuh1_002383</name>
</gene>
<evidence type="ECO:0000256" key="19">
    <source>
        <dbReference type="SAM" id="Phobius"/>
    </source>
</evidence>
<dbReference type="GO" id="GO:0009897">
    <property type="term" value="C:external side of plasma membrane"/>
    <property type="evidence" value="ECO:0007669"/>
    <property type="project" value="TreeGrafter"/>
</dbReference>
<feature type="signal peptide" evidence="20">
    <location>
        <begin position="1"/>
        <end position="17"/>
    </location>
</feature>
<organism evidence="22 23">
    <name type="scientific">Pipistrellus kuhlii</name>
    <name type="common">Kuhl's pipistrelle</name>
    <dbReference type="NCBI Taxonomy" id="59472"/>
    <lineage>
        <taxon>Eukaryota</taxon>
        <taxon>Metazoa</taxon>
        <taxon>Chordata</taxon>
        <taxon>Craniata</taxon>
        <taxon>Vertebrata</taxon>
        <taxon>Euteleostomi</taxon>
        <taxon>Mammalia</taxon>
        <taxon>Eutheria</taxon>
        <taxon>Laurasiatheria</taxon>
        <taxon>Chiroptera</taxon>
        <taxon>Yangochiroptera</taxon>
        <taxon>Vespertilionidae</taxon>
        <taxon>Pipistrellus</taxon>
    </lineage>
</organism>
<dbReference type="SMART" id="SM00408">
    <property type="entry name" value="IGc2"/>
    <property type="match status" value="4"/>
</dbReference>
<evidence type="ECO:0000256" key="13">
    <source>
        <dbReference type="ARBA" id="ARBA00023319"/>
    </source>
</evidence>
<comment type="similarity">
    <text evidence="14">Belongs to the immunoglobulin superfamily. SIGLEC (sialic acid binding Ig-like lectin) family.</text>
</comment>
<dbReference type="SUPFAM" id="SSF48726">
    <property type="entry name" value="Immunoglobulin"/>
    <property type="match status" value="7"/>
</dbReference>
<dbReference type="InterPro" id="IPR003599">
    <property type="entry name" value="Ig_sub"/>
</dbReference>
<dbReference type="FunFam" id="2.60.40.10:FF:002011">
    <property type="entry name" value="B-cell receptor CD22"/>
    <property type="match status" value="1"/>
</dbReference>
<evidence type="ECO:0000259" key="21">
    <source>
        <dbReference type="PROSITE" id="PS50835"/>
    </source>
</evidence>
<evidence type="ECO:0000313" key="23">
    <source>
        <dbReference type="Proteomes" id="UP000558488"/>
    </source>
</evidence>
<dbReference type="GO" id="GO:0019903">
    <property type="term" value="F:protein phosphatase binding"/>
    <property type="evidence" value="ECO:0007669"/>
    <property type="project" value="TreeGrafter"/>
</dbReference>
<dbReference type="GO" id="GO:0042113">
    <property type="term" value="P:B cell activation"/>
    <property type="evidence" value="ECO:0007669"/>
    <property type="project" value="TreeGrafter"/>
</dbReference>
<evidence type="ECO:0000256" key="18">
    <source>
        <dbReference type="ARBA" id="ARBA00046458"/>
    </source>
</evidence>
<dbReference type="InterPro" id="IPR007110">
    <property type="entry name" value="Ig-like_dom"/>
</dbReference>
<dbReference type="SMART" id="SM00409">
    <property type="entry name" value="IG"/>
    <property type="match status" value="7"/>
</dbReference>
<protein>
    <recommendedName>
        <fullName evidence="15">B-cell receptor CD22</fullName>
    </recommendedName>
    <alternativeName>
        <fullName evidence="16">Sialic acid-binding Ig-like lectin 2</fullName>
    </alternativeName>
</protein>
<feature type="domain" description="Ig-like" evidence="21">
    <location>
        <begin position="356"/>
        <end position="439"/>
    </location>
</feature>
<evidence type="ECO:0000256" key="16">
    <source>
        <dbReference type="ARBA" id="ARBA00041781"/>
    </source>
</evidence>
<dbReference type="Pfam" id="PF24518">
    <property type="entry name" value="Ig_CD22"/>
    <property type="match status" value="1"/>
</dbReference>
<keyword evidence="12" id="KW-0325">Glycoprotein</keyword>
<dbReference type="GO" id="GO:0030246">
    <property type="term" value="F:carbohydrate binding"/>
    <property type="evidence" value="ECO:0007669"/>
    <property type="project" value="UniProtKB-KW"/>
</dbReference>
<evidence type="ECO:0000256" key="14">
    <source>
        <dbReference type="ARBA" id="ARBA00038361"/>
    </source>
</evidence>
<sequence length="874" mass="99193">MHLLGPLFLLLEGVLYSFESSPCPSIMLSDLVGVSEYLASSNSHLWKVEHPAILYAWEGACVWIPCHCVIPGMVLENLTVYHNYVYDDKTKNYNGTILYEKIKSQVRVSQERVKFLGDEKSNCTLHIDPVKAQDSGQLGLLMTAKNERWMENIVLNVSKTAPPPRIEVPPEMWESQEVTLTCLLNFACFTHQIKLQWSLQGSFQLSPVLLTSLTTQTIFTQSKLTFQPQWTHHGKNLTCQVWNDVEDSLLSQKTVWLDVKHKPKLEVFPKEATVTEGDPVTMMCKVISSNPEYQTLSWFKDGILMREQETLQREQKTLNLTLPKVTKQMSGKYRCDASNYWGTSASEAVLQVLYVPEPSRVQIFSSPAKEESTVNLTCISQANPPPTNYTWYHNNIEVWRGTDKTFQILQVLHKHAGSYSCLAENSLGRGRIDQYAELDVQYSPKEVTMVIQNSTQIREGDNVTLSCNYTSSNPSVTRYEWKPRGSWKELVPGVLRIQKVAWNAEPFTCAACNQWCSWARPVNLQVQYAPRDVKVLLISPHSEIHSGHVVLLRCNFSSSRPTDVHFFWKKNGIFLREGRELSFGSISPEDAGSYSCVASNSIGQSTSKALVLPVQYAPRKLWVSISPKDRVMEGKKAVLTCESDANPPIYQYNWFDWDNQNLHHNHRMLRLDPVKVQHSGAYWCQGFNKLGVDRSPPSTLTVYYSLQTISRRVALGLGLCLVILFLAFLGVKFQRSWKRIQSQQGPQENSSGQSFFVRNNKIRRAPLPEGLQSLGCYNPVMEDSISYAMLRFPAGETDTPRIGDAGTPEVHRPSLNRDNTVTYSVVQKRQVGDYENVIPDAPEDDGIHYSELVHLGVAERPLRQEGVEYVTLKH</sequence>
<evidence type="ECO:0000256" key="8">
    <source>
        <dbReference type="ARBA" id="ARBA00022889"/>
    </source>
</evidence>
<keyword evidence="23" id="KW-1185">Reference proteome</keyword>
<comment type="caution">
    <text evidence="22">The sequence shown here is derived from an EMBL/GenBank/DDBJ whole genome shotgun (WGS) entry which is preliminary data.</text>
</comment>
<evidence type="ECO:0000256" key="10">
    <source>
        <dbReference type="ARBA" id="ARBA00023136"/>
    </source>
</evidence>
<dbReference type="GO" id="GO:0042609">
    <property type="term" value="F:CD4 receptor binding"/>
    <property type="evidence" value="ECO:0007669"/>
    <property type="project" value="TreeGrafter"/>
</dbReference>
<dbReference type="Pfam" id="PF13927">
    <property type="entry name" value="Ig_3"/>
    <property type="match status" value="3"/>
</dbReference>
<evidence type="ECO:0000256" key="4">
    <source>
        <dbReference type="ARBA" id="ARBA00022692"/>
    </source>
</evidence>
<reference evidence="22 23" key="1">
    <citation type="journal article" date="2020" name="Nature">
        <title>Six reference-quality genomes reveal evolution of bat adaptations.</title>
        <authorList>
            <person name="Jebb D."/>
            <person name="Huang Z."/>
            <person name="Pippel M."/>
            <person name="Hughes G.M."/>
            <person name="Lavrichenko K."/>
            <person name="Devanna P."/>
            <person name="Winkler S."/>
            <person name="Jermiin L.S."/>
            <person name="Skirmuntt E.C."/>
            <person name="Katzourakis A."/>
            <person name="Burkitt-Gray L."/>
            <person name="Ray D.A."/>
            <person name="Sullivan K.A.M."/>
            <person name="Roscito J.G."/>
            <person name="Kirilenko B.M."/>
            <person name="Davalos L.M."/>
            <person name="Corthals A.P."/>
            <person name="Power M.L."/>
            <person name="Jones G."/>
            <person name="Ransome R.D."/>
            <person name="Dechmann D.K.N."/>
            <person name="Locatelli A.G."/>
            <person name="Puechmaille S.J."/>
            <person name="Fedrigo O."/>
            <person name="Jarvis E.D."/>
            <person name="Hiller M."/>
            <person name="Vernes S.C."/>
            <person name="Myers E.W."/>
            <person name="Teeling E.C."/>
        </authorList>
    </citation>
    <scope>NUCLEOTIDE SEQUENCE [LARGE SCALE GENOMIC DNA]</scope>
    <source>
        <strain evidence="22">MPipKuh1</strain>
        <tissue evidence="22">Flight muscle</tissue>
    </source>
</reference>
<name>A0A7J7UZN4_PIPKU</name>
<dbReference type="GO" id="GO:0030888">
    <property type="term" value="P:regulation of B cell proliferation"/>
    <property type="evidence" value="ECO:0007669"/>
    <property type="project" value="TreeGrafter"/>
</dbReference>
<evidence type="ECO:0000256" key="20">
    <source>
        <dbReference type="SAM" id="SignalP"/>
    </source>
</evidence>
<keyword evidence="9 19" id="KW-1133">Transmembrane helix</keyword>
<dbReference type="AlphaFoldDB" id="A0A7J7UZN4"/>
<dbReference type="Gene3D" id="2.60.40.10">
    <property type="entry name" value="Immunoglobulins"/>
    <property type="match status" value="7"/>
</dbReference>
<evidence type="ECO:0000256" key="15">
    <source>
        <dbReference type="ARBA" id="ARBA00040106"/>
    </source>
</evidence>
<feature type="domain" description="Ig-like" evidence="21">
    <location>
        <begin position="618"/>
        <end position="701"/>
    </location>
</feature>
<evidence type="ECO:0000256" key="6">
    <source>
        <dbReference type="ARBA" id="ARBA00022734"/>
    </source>
</evidence>
<dbReference type="Proteomes" id="UP000558488">
    <property type="component" value="Unassembled WGS sequence"/>
</dbReference>
<feature type="domain" description="Ig-like" evidence="21">
    <location>
        <begin position="530"/>
        <end position="611"/>
    </location>
</feature>
<dbReference type="CDD" id="cd00096">
    <property type="entry name" value="Ig"/>
    <property type="match status" value="1"/>
</dbReference>
<evidence type="ECO:0000256" key="12">
    <source>
        <dbReference type="ARBA" id="ARBA00023180"/>
    </source>
</evidence>
<evidence type="ECO:0000256" key="5">
    <source>
        <dbReference type="ARBA" id="ARBA00022729"/>
    </source>
</evidence>
<feature type="domain" description="Ig-like" evidence="21">
    <location>
        <begin position="263"/>
        <end position="351"/>
    </location>
</feature>
<dbReference type="EMBL" id="JACAGB010000017">
    <property type="protein sequence ID" value="KAF6318272.1"/>
    <property type="molecule type" value="Genomic_DNA"/>
</dbReference>
<dbReference type="GO" id="GO:0007155">
    <property type="term" value="P:cell adhesion"/>
    <property type="evidence" value="ECO:0007669"/>
    <property type="project" value="UniProtKB-KW"/>
</dbReference>
<feature type="transmembrane region" description="Helical" evidence="19">
    <location>
        <begin position="713"/>
        <end position="731"/>
    </location>
</feature>
<comment type="subunit">
    <text evidence="18">Predominantly monomer of isoform CD22-beta. Also found as heterodimer of isoform CD22-beta and a shorter isoform. Interacts with PTPN6/SHP-1, LYN, SYK, PIK3R1/PIK3R2 and PLCG1 upon phosphorylation. Interacts with GRB2, INPP5D and SHC1 upon phosphorylation. May form a complex with INPP5D/SHIP, GRB2 and SHC1.</text>
</comment>
<feature type="domain" description="Ig-like" evidence="21">
    <location>
        <begin position="444"/>
        <end position="511"/>
    </location>
</feature>
<keyword evidence="10 19" id="KW-0472">Membrane</keyword>
<evidence type="ECO:0000313" key="22">
    <source>
        <dbReference type="EMBL" id="KAF6318272.1"/>
    </source>
</evidence>
<dbReference type="PROSITE" id="PS50835">
    <property type="entry name" value="IG_LIKE"/>
    <property type="match status" value="6"/>
</dbReference>
<evidence type="ECO:0000256" key="2">
    <source>
        <dbReference type="ARBA" id="ARBA00022475"/>
    </source>
</evidence>
<keyword evidence="13" id="KW-0393">Immunoglobulin domain</keyword>
<dbReference type="PANTHER" id="PTHR46958:SF1">
    <property type="entry name" value="B-CELL RECEPTOR CD22"/>
    <property type="match status" value="1"/>
</dbReference>
<dbReference type="InterPro" id="IPR013162">
    <property type="entry name" value="CD80_C2-set"/>
</dbReference>
<keyword evidence="7" id="KW-0677">Repeat</keyword>